<dbReference type="Gene3D" id="3.30.70.920">
    <property type="match status" value="1"/>
</dbReference>
<dbReference type="InterPro" id="IPR019888">
    <property type="entry name" value="Tscrpt_reg_AsnC-like"/>
</dbReference>
<organism evidence="7 8">
    <name type="scientific">Photobacterium swingsii</name>
    <dbReference type="NCBI Taxonomy" id="680026"/>
    <lineage>
        <taxon>Bacteria</taxon>
        <taxon>Pseudomonadati</taxon>
        <taxon>Pseudomonadota</taxon>
        <taxon>Gammaproteobacteria</taxon>
        <taxon>Vibrionales</taxon>
        <taxon>Vibrionaceae</taxon>
        <taxon>Photobacterium</taxon>
    </lineage>
</organism>
<dbReference type="GO" id="GO:0043565">
    <property type="term" value="F:sequence-specific DNA binding"/>
    <property type="evidence" value="ECO:0007669"/>
    <property type="project" value="InterPro"/>
</dbReference>
<dbReference type="InterPro" id="IPR019887">
    <property type="entry name" value="Tscrpt_reg_AsnC/Lrp_C"/>
</dbReference>
<evidence type="ECO:0000259" key="6">
    <source>
        <dbReference type="PROSITE" id="PS50956"/>
    </source>
</evidence>
<comment type="caution">
    <text evidence="7">The sequence shown here is derived from an EMBL/GenBank/DDBJ whole genome shotgun (WGS) entry which is preliminary data.</text>
</comment>
<dbReference type="STRING" id="680026.AB733_10015"/>
<dbReference type="EMBL" id="PYLZ01000001">
    <property type="protein sequence ID" value="PSW26621.1"/>
    <property type="molecule type" value="Genomic_DNA"/>
</dbReference>
<dbReference type="InterPro" id="IPR000485">
    <property type="entry name" value="AsnC-type_HTH_dom"/>
</dbReference>
<dbReference type="SMART" id="SM00344">
    <property type="entry name" value="HTH_ASNC"/>
    <property type="match status" value="1"/>
</dbReference>
<keyword evidence="4" id="KW-0804">Transcription</keyword>
<dbReference type="PROSITE" id="PS00519">
    <property type="entry name" value="HTH_ASNC_1"/>
    <property type="match status" value="1"/>
</dbReference>
<dbReference type="InterPro" id="IPR011008">
    <property type="entry name" value="Dimeric_a/b-barrel"/>
</dbReference>
<dbReference type="InterPro" id="IPR036390">
    <property type="entry name" value="WH_DNA-bd_sf"/>
</dbReference>
<evidence type="ECO:0000256" key="2">
    <source>
        <dbReference type="ARBA" id="ARBA00023125"/>
    </source>
</evidence>
<dbReference type="AlphaFoldDB" id="A0A0J8VC34"/>
<dbReference type="InterPro" id="IPR019885">
    <property type="entry name" value="Tscrpt_reg_HTH_AsnC-type_CS"/>
</dbReference>
<gene>
    <name evidence="7" type="ORF">C9I94_01145</name>
</gene>
<keyword evidence="1" id="KW-0805">Transcription regulation</keyword>
<feature type="domain" description="HTH asnC-type" evidence="6">
    <location>
        <begin position="5"/>
        <end position="66"/>
    </location>
</feature>
<evidence type="ECO:0000256" key="5">
    <source>
        <dbReference type="ARBA" id="ARBA00068816"/>
    </source>
</evidence>
<evidence type="ECO:0000256" key="1">
    <source>
        <dbReference type="ARBA" id="ARBA00023015"/>
    </source>
</evidence>
<keyword evidence="8" id="KW-1185">Reference proteome</keyword>
<dbReference type="Pfam" id="PF01037">
    <property type="entry name" value="AsnC_trans_reg"/>
    <property type="match status" value="1"/>
</dbReference>
<keyword evidence="3" id="KW-0010">Activator</keyword>
<dbReference type="FunFam" id="3.30.70.920:FF:000005">
    <property type="entry name" value="Lrp/AsnC family transcriptional regulator"/>
    <property type="match status" value="1"/>
</dbReference>
<dbReference type="Pfam" id="PF13412">
    <property type="entry name" value="HTH_24"/>
    <property type="match status" value="1"/>
</dbReference>
<dbReference type="GO" id="GO:0043200">
    <property type="term" value="P:response to amino acid"/>
    <property type="evidence" value="ECO:0007669"/>
    <property type="project" value="TreeGrafter"/>
</dbReference>
<evidence type="ECO:0000313" key="8">
    <source>
        <dbReference type="Proteomes" id="UP000240481"/>
    </source>
</evidence>
<proteinExistence type="predicted"/>
<dbReference type="Proteomes" id="UP000240481">
    <property type="component" value="Unassembled WGS sequence"/>
</dbReference>
<keyword evidence="2" id="KW-0238">DNA-binding</keyword>
<dbReference type="RefSeq" id="WP_048898647.1">
    <property type="nucleotide sequence ID" value="NZ_AP024852.1"/>
</dbReference>
<evidence type="ECO:0000256" key="4">
    <source>
        <dbReference type="ARBA" id="ARBA00023163"/>
    </source>
</evidence>
<dbReference type="InterPro" id="IPR036388">
    <property type="entry name" value="WH-like_DNA-bd_sf"/>
</dbReference>
<evidence type="ECO:0000313" key="7">
    <source>
        <dbReference type="EMBL" id="PSW26621.1"/>
    </source>
</evidence>
<dbReference type="Gene3D" id="1.10.10.10">
    <property type="entry name" value="Winged helix-like DNA-binding domain superfamily/Winged helix DNA-binding domain"/>
    <property type="match status" value="1"/>
</dbReference>
<dbReference type="CDD" id="cd00090">
    <property type="entry name" value="HTH_ARSR"/>
    <property type="match status" value="1"/>
</dbReference>
<name>A0A0J8VC34_9GAMM</name>
<dbReference type="PANTHER" id="PTHR30154:SF17">
    <property type="entry name" value="DNA-BINDING TRANSCRIPTIONAL ACTIVATOR DECR"/>
    <property type="match status" value="1"/>
</dbReference>
<accession>A0A0J8VC34</accession>
<dbReference type="GO" id="GO:0006355">
    <property type="term" value="P:regulation of DNA-templated transcription"/>
    <property type="evidence" value="ECO:0007669"/>
    <property type="project" value="UniProtKB-ARBA"/>
</dbReference>
<dbReference type="PROSITE" id="PS50956">
    <property type="entry name" value="HTH_ASNC_2"/>
    <property type="match status" value="1"/>
</dbReference>
<dbReference type="PRINTS" id="PR00033">
    <property type="entry name" value="HTHASNC"/>
</dbReference>
<dbReference type="InterPro" id="IPR011991">
    <property type="entry name" value="ArsR-like_HTH"/>
</dbReference>
<evidence type="ECO:0000256" key="3">
    <source>
        <dbReference type="ARBA" id="ARBA00023159"/>
    </source>
</evidence>
<dbReference type="OrthoDB" id="166264at2"/>
<dbReference type="GO" id="GO:0005829">
    <property type="term" value="C:cytosol"/>
    <property type="evidence" value="ECO:0007669"/>
    <property type="project" value="TreeGrafter"/>
</dbReference>
<reference evidence="7 8" key="1">
    <citation type="submission" date="2018-01" db="EMBL/GenBank/DDBJ databases">
        <title>Whole genome sequencing of Histamine producing bacteria.</title>
        <authorList>
            <person name="Butler K."/>
        </authorList>
    </citation>
    <scope>NUCLEOTIDE SEQUENCE [LARGE SCALE GENOMIC DNA]</scope>
    <source>
        <strain evidence="7 8">DSM 24669</strain>
    </source>
</reference>
<dbReference type="FunFam" id="1.10.10.10:FF:000114">
    <property type="entry name" value="Lrp/AsnC family transcriptional regulator"/>
    <property type="match status" value="1"/>
</dbReference>
<protein>
    <recommendedName>
        <fullName evidence="5">DNA-binding transcriptional activator DecR</fullName>
    </recommendedName>
</protein>
<dbReference type="SUPFAM" id="SSF54909">
    <property type="entry name" value="Dimeric alpha+beta barrel"/>
    <property type="match status" value="1"/>
</dbReference>
<dbReference type="SUPFAM" id="SSF46785">
    <property type="entry name" value="Winged helix' DNA-binding domain"/>
    <property type="match status" value="1"/>
</dbReference>
<sequence>MKAPIDQIDRTLLRLLQQDGTLSLAELADKVNLTTTPCWKRLKRLEENGILRQRVALLDPIQLGLSFTAFVQIKTSNHSKEWYKSLVEAVSDFPEVMEFYRMAGEYDYMMKVQVADMAAFDQFYKKMVNSIEGLTNVTSTFAMEPLKYTTALPL</sequence>
<dbReference type="PANTHER" id="PTHR30154">
    <property type="entry name" value="LEUCINE-RESPONSIVE REGULATORY PROTEIN"/>
    <property type="match status" value="1"/>
</dbReference>